<evidence type="ECO:0000256" key="2">
    <source>
        <dbReference type="ARBA" id="ARBA00010072"/>
    </source>
</evidence>
<dbReference type="PANTHER" id="PTHR30614:SF21">
    <property type="entry name" value="AMINO ACID ABC TRANSPORTER PERMEASE"/>
    <property type="match status" value="1"/>
</dbReference>
<evidence type="ECO:0000256" key="4">
    <source>
        <dbReference type="ARBA" id="ARBA00022475"/>
    </source>
</evidence>
<proteinExistence type="inferred from homology"/>
<name>A0ABW0PCD0_9BURK</name>
<feature type="domain" description="ABC transmembrane type-1" evidence="9">
    <location>
        <begin position="25"/>
        <end position="215"/>
    </location>
</feature>
<keyword evidence="3 8" id="KW-0813">Transport</keyword>
<protein>
    <submittedName>
        <fullName evidence="10">Amino acid ABC transporter permease</fullName>
    </submittedName>
</protein>
<dbReference type="InterPro" id="IPR035906">
    <property type="entry name" value="MetI-like_sf"/>
</dbReference>
<evidence type="ECO:0000256" key="3">
    <source>
        <dbReference type="ARBA" id="ARBA00022448"/>
    </source>
</evidence>
<evidence type="ECO:0000313" key="11">
    <source>
        <dbReference type="Proteomes" id="UP001596031"/>
    </source>
</evidence>
<feature type="transmembrane region" description="Helical" evidence="8">
    <location>
        <begin position="25"/>
        <end position="49"/>
    </location>
</feature>
<keyword evidence="11" id="KW-1185">Reference proteome</keyword>
<dbReference type="RefSeq" id="WP_379716985.1">
    <property type="nucleotide sequence ID" value="NZ_JBHSMS010000011.1"/>
</dbReference>
<evidence type="ECO:0000313" key="10">
    <source>
        <dbReference type="EMBL" id="MFC5510090.1"/>
    </source>
</evidence>
<dbReference type="InterPro" id="IPR043429">
    <property type="entry name" value="ArtM/GltK/GlnP/TcyL/YhdX-like"/>
</dbReference>
<dbReference type="PANTHER" id="PTHR30614">
    <property type="entry name" value="MEMBRANE COMPONENT OF AMINO ACID ABC TRANSPORTER"/>
    <property type="match status" value="1"/>
</dbReference>
<keyword evidence="4" id="KW-1003">Cell membrane</keyword>
<dbReference type="InterPro" id="IPR010065">
    <property type="entry name" value="AA_ABC_transptr_permease_3TM"/>
</dbReference>
<dbReference type="NCBIfam" id="TIGR01726">
    <property type="entry name" value="HEQRo_perm_3TM"/>
    <property type="match status" value="1"/>
</dbReference>
<dbReference type="SUPFAM" id="SSF161098">
    <property type="entry name" value="MetI-like"/>
    <property type="match status" value="1"/>
</dbReference>
<organism evidence="10 11">
    <name type="scientific">Massilia jejuensis</name>
    <dbReference type="NCBI Taxonomy" id="648894"/>
    <lineage>
        <taxon>Bacteria</taxon>
        <taxon>Pseudomonadati</taxon>
        <taxon>Pseudomonadota</taxon>
        <taxon>Betaproteobacteria</taxon>
        <taxon>Burkholderiales</taxon>
        <taxon>Oxalobacteraceae</taxon>
        <taxon>Telluria group</taxon>
        <taxon>Massilia</taxon>
    </lineage>
</organism>
<feature type="transmembrane region" description="Helical" evidence="8">
    <location>
        <begin position="196"/>
        <end position="216"/>
    </location>
</feature>
<comment type="similarity">
    <text evidence="2">Belongs to the binding-protein-dependent transport system permease family. HisMQ subfamily.</text>
</comment>
<evidence type="ECO:0000259" key="9">
    <source>
        <dbReference type="PROSITE" id="PS50928"/>
    </source>
</evidence>
<keyword evidence="7 8" id="KW-0472">Membrane</keyword>
<dbReference type="Gene3D" id="1.10.3720.10">
    <property type="entry name" value="MetI-like"/>
    <property type="match status" value="1"/>
</dbReference>
<feature type="transmembrane region" description="Helical" evidence="8">
    <location>
        <begin position="61"/>
        <end position="84"/>
    </location>
</feature>
<evidence type="ECO:0000256" key="6">
    <source>
        <dbReference type="ARBA" id="ARBA00022989"/>
    </source>
</evidence>
<evidence type="ECO:0000256" key="1">
    <source>
        <dbReference type="ARBA" id="ARBA00004429"/>
    </source>
</evidence>
<feature type="transmembrane region" description="Helical" evidence="8">
    <location>
        <begin position="169"/>
        <end position="190"/>
    </location>
</feature>
<dbReference type="EMBL" id="JBHSMS010000011">
    <property type="protein sequence ID" value="MFC5510090.1"/>
    <property type="molecule type" value="Genomic_DNA"/>
</dbReference>
<sequence>MIELIQDYWLYFLVGQYPNGPLGGLALTVLLSGAALVLAMPLGLVLGVARVSPWRAVRWPVAVLVQLVRAVPLLLVVFWAYFFLPAVTGVKTGQATTMLMTLVLFDAVYLAEIVGAGIKSLPRGQLEGARSLGLSYGQALRLVILPQALRHVSPSLVSQLVATIKATSLGYIIGLSEVSFIATQVNTLVFTKAVEVYIVLALTYFILCFGLSRLAFLLERRLNRRPAHAIDPAGAGP</sequence>
<dbReference type="CDD" id="cd06261">
    <property type="entry name" value="TM_PBP2"/>
    <property type="match status" value="1"/>
</dbReference>
<comment type="caution">
    <text evidence="10">The sequence shown here is derived from an EMBL/GenBank/DDBJ whole genome shotgun (WGS) entry which is preliminary data.</text>
</comment>
<dbReference type="InterPro" id="IPR000515">
    <property type="entry name" value="MetI-like"/>
</dbReference>
<accession>A0ABW0PCD0</accession>
<dbReference type="PROSITE" id="PS50928">
    <property type="entry name" value="ABC_TM1"/>
    <property type="match status" value="1"/>
</dbReference>
<reference evidence="11" key="1">
    <citation type="journal article" date="2019" name="Int. J. Syst. Evol. Microbiol.">
        <title>The Global Catalogue of Microorganisms (GCM) 10K type strain sequencing project: providing services to taxonomists for standard genome sequencing and annotation.</title>
        <authorList>
            <consortium name="The Broad Institute Genomics Platform"/>
            <consortium name="The Broad Institute Genome Sequencing Center for Infectious Disease"/>
            <person name="Wu L."/>
            <person name="Ma J."/>
        </authorList>
    </citation>
    <scope>NUCLEOTIDE SEQUENCE [LARGE SCALE GENOMIC DNA]</scope>
    <source>
        <strain evidence="11">CCUG 38813</strain>
    </source>
</reference>
<feature type="transmembrane region" description="Helical" evidence="8">
    <location>
        <begin position="96"/>
        <end position="118"/>
    </location>
</feature>
<dbReference type="Proteomes" id="UP001596031">
    <property type="component" value="Unassembled WGS sequence"/>
</dbReference>
<gene>
    <name evidence="10" type="ORF">ACFPOU_02975</name>
</gene>
<evidence type="ECO:0000256" key="5">
    <source>
        <dbReference type="ARBA" id="ARBA00022692"/>
    </source>
</evidence>
<comment type="subcellular location">
    <subcellularLocation>
        <location evidence="1">Cell inner membrane</location>
        <topology evidence="1">Multi-pass membrane protein</topology>
    </subcellularLocation>
    <subcellularLocation>
        <location evidence="8">Cell membrane</location>
        <topology evidence="8">Multi-pass membrane protein</topology>
    </subcellularLocation>
</comment>
<dbReference type="Pfam" id="PF00528">
    <property type="entry name" value="BPD_transp_1"/>
    <property type="match status" value="1"/>
</dbReference>
<evidence type="ECO:0000256" key="8">
    <source>
        <dbReference type="RuleBase" id="RU363032"/>
    </source>
</evidence>
<evidence type="ECO:0000256" key="7">
    <source>
        <dbReference type="ARBA" id="ARBA00023136"/>
    </source>
</evidence>
<keyword evidence="6 8" id="KW-1133">Transmembrane helix</keyword>
<keyword evidence="5 8" id="KW-0812">Transmembrane</keyword>